<proteinExistence type="predicted"/>
<name>A0A8S5SA79_9CAUD</name>
<dbReference type="SUPFAM" id="SSF103084">
    <property type="entry name" value="Holliday junction resolvase RusA"/>
    <property type="match status" value="1"/>
</dbReference>
<dbReference type="InterPro" id="IPR036614">
    <property type="entry name" value="RusA-like_sf"/>
</dbReference>
<dbReference type="GO" id="GO:0006281">
    <property type="term" value="P:DNA repair"/>
    <property type="evidence" value="ECO:0007669"/>
    <property type="project" value="InterPro"/>
</dbReference>
<accession>A0A8S5SA79</accession>
<dbReference type="Pfam" id="PF05866">
    <property type="entry name" value="RusA"/>
    <property type="match status" value="1"/>
</dbReference>
<dbReference type="GO" id="GO:0006310">
    <property type="term" value="P:DNA recombination"/>
    <property type="evidence" value="ECO:0007669"/>
    <property type="project" value="InterPro"/>
</dbReference>
<sequence>MDEVPKTTAQQKKFSTKTKTFYKTSKIKQSEYLLVRALSGKQPRKTYNTPIELSVTWLFPHTKKSKDGERKGTRPDLDNLQKLLQDIMCKLGYYKDDSLITDLTIKKRWHRHSGLIIEIKEVETIDNELNKEIEELINGKE</sequence>
<evidence type="ECO:0000313" key="1">
    <source>
        <dbReference type="EMBL" id="DAF47838.1"/>
    </source>
</evidence>
<dbReference type="Gene3D" id="3.30.1330.70">
    <property type="entry name" value="Holliday junction resolvase RusA"/>
    <property type="match status" value="1"/>
</dbReference>
<dbReference type="GO" id="GO:0000287">
    <property type="term" value="F:magnesium ion binding"/>
    <property type="evidence" value="ECO:0007669"/>
    <property type="project" value="InterPro"/>
</dbReference>
<dbReference type="InterPro" id="IPR008822">
    <property type="entry name" value="Endonuclease_RusA-like"/>
</dbReference>
<reference evidence="1" key="1">
    <citation type="journal article" date="2021" name="Proc. Natl. Acad. Sci. U.S.A.">
        <title>A Catalog of Tens of Thousands of Viruses from Human Metagenomes Reveals Hidden Associations with Chronic Diseases.</title>
        <authorList>
            <person name="Tisza M.J."/>
            <person name="Buck C.B."/>
        </authorList>
    </citation>
    <scope>NUCLEOTIDE SEQUENCE</scope>
    <source>
        <strain evidence="1">CtJjf17</strain>
    </source>
</reference>
<organism evidence="1">
    <name type="scientific">Siphoviridae sp. ctJjf17</name>
    <dbReference type="NCBI Taxonomy" id="2827839"/>
    <lineage>
        <taxon>Viruses</taxon>
        <taxon>Duplodnaviria</taxon>
        <taxon>Heunggongvirae</taxon>
        <taxon>Uroviricota</taxon>
        <taxon>Caudoviricetes</taxon>
    </lineage>
</organism>
<dbReference type="EMBL" id="BK032560">
    <property type="protein sequence ID" value="DAF47838.1"/>
    <property type="molecule type" value="Genomic_DNA"/>
</dbReference>
<protein>
    <submittedName>
        <fullName evidence="1">Endodeoxyribonuclease RusA</fullName>
    </submittedName>
</protein>